<keyword evidence="3" id="KW-1185">Reference proteome</keyword>
<comment type="caution">
    <text evidence="2">The sequence shown here is derived from an EMBL/GenBank/DDBJ whole genome shotgun (WGS) entry which is preliminary data.</text>
</comment>
<evidence type="ECO:0000256" key="1">
    <source>
        <dbReference type="SAM" id="Coils"/>
    </source>
</evidence>
<proteinExistence type="predicted"/>
<protein>
    <submittedName>
        <fullName evidence="2">Uncharacterized protein</fullName>
    </submittedName>
</protein>
<organism evidence="2 3">
    <name type="scientific">Cinchona calisaya</name>
    <dbReference type="NCBI Taxonomy" id="153742"/>
    <lineage>
        <taxon>Eukaryota</taxon>
        <taxon>Viridiplantae</taxon>
        <taxon>Streptophyta</taxon>
        <taxon>Embryophyta</taxon>
        <taxon>Tracheophyta</taxon>
        <taxon>Spermatophyta</taxon>
        <taxon>Magnoliopsida</taxon>
        <taxon>eudicotyledons</taxon>
        <taxon>Gunneridae</taxon>
        <taxon>Pentapetalae</taxon>
        <taxon>asterids</taxon>
        <taxon>lamiids</taxon>
        <taxon>Gentianales</taxon>
        <taxon>Rubiaceae</taxon>
        <taxon>Cinchonoideae</taxon>
        <taxon>Cinchoneae</taxon>
        <taxon>Cinchona</taxon>
    </lineage>
</organism>
<gene>
    <name evidence="2" type="ORF">ACH5RR_006866</name>
</gene>
<dbReference type="EMBL" id="JBJUIK010000003">
    <property type="protein sequence ID" value="KAL3533345.1"/>
    <property type="molecule type" value="Genomic_DNA"/>
</dbReference>
<sequence length="165" mass="18797">MNAITILSAMAERETSFNTAFDSMKQELAHAKSSVDQAVKEAINANEMKCNIEAGKKYDEWKAELTEVRDKLRQFELEKKTLEVDVGDRDKKVTDLEQRVLQLQEEAQLAEAKFASREVELRIEGRNQFVASAEADGMLKEFTKKVFSMGFTLACDHLVKNPDLY</sequence>
<keyword evidence="1" id="KW-0175">Coiled coil</keyword>
<evidence type="ECO:0000313" key="3">
    <source>
        <dbReference type="Proteomes" id="UP001630127"/>
    </source>
</evidence>
<name>A0ABD3AQA7_9GENT</name>
<reference evidence="2 3" key="1">
    <citation type="submission" date="2024-11" db="EMBL/GenBank/DDBJ databases">
        <title>A near-complete genome assembly of Cinchona calisaya.</title>
        <authorList>
            <person name="Lian D.C."/>
            <person name="Zhao X.W."/>
            <person name="Wei L."/>
        </authorList>
    </citation>
    <scope>NUCLEOTIDE SEQUENCE [LARGE SCALE GENOMIC DNA]</scope>
    <source>
        <tissue evidence="2">Nenye</tissue>
    </source>
</reference>
<accession>A0ABD3AQA7</accession>
<dbReference type="AlphaFoldDB" id="A0ABD3AQA7"/>
<evidence type="ECO:0000313" key="2">
    <source>
        <dbReference type="EMBL" id="KAL3533345.1"/>
    </source>
</evidence>
<dbReference type="Proteomes" id="UP001630127">
    <property type="component" value="Unassembled WGS sequence"/>
</dbReference>
<feature type="coiled-coil region" evidence="1">
    <location>
        <begin position="21"/>
        <end position="113"/>
    </location>
</feature>